<accession>A0A5M6DUI6</accession>
<dbReference type="EMBL" id="VWSF01000001">
    <property type="protein sequence ID" value="KAA5549105.1"/>
    <property type="molecule type" value="Genomic_DNA"/>
</dbReference>
<evidence type="ECO:0000313" key="3">
    <source>
        <dbReference type="Proteomes" id="UP000323426"/>
    </source>
</evidence>
<dbReference type="Pfam" id="PF01261">
    <property type="entry name" value="AP_endonuc_2"/>
    <property type="match status" value="1"/>
</dbReference>
<dbReference type="RefSeq" id="WP_150086100.1">
    <property type="nucleotide sequence ID" value="NZ_VWSF01000001.1"/>
</dbReference>
<dbReference type="InterPro" id="IPR013022">
    <property type="entry name" value="Xyl_isomerase-like_TIM-brl"/>
</dbReference>
<evidence type="ECO:0000313" key="2">
    <source>
        <dbReference type="EMBL" id="KAA5549105.1"/>
    </source>
</evidence>
<protein>
    <submittedName>
        <fullName evidence="2">TIM barrel protein</fullName>
    </submittedName>
</protein>
<evidence type="ECO:0000259" key="1">
    <source>
        <dbReference type="Pfam" id="PF01261"/>
    </source>
</evidence>
<dbReference type="Proteomes" id="UP000323426">
    <property type="component" value="Unassembled WGS sequence"/>
</dbReference>
<keyword evidence="3" id="KW-1185">Reference proteome</keyword>
<gene>
    <name evidence="2" type="ORF">F0145_00445</name>
</gene>
<organism evidence="2 3">
    <name type="scientific">Adhaeribacter rhizoryzae</name>
    <dbReference type="NCBI Taxonomy" id="2607907"/>
    <lineage>
        <taxon>Bacteria</taxon>
        <taxon>Pseudomonadati</taxon>
        <taxon>Bacteroidota</taxon>
        <taxon>Cytophagia</taxon>
        <taxon>Cytophagales</taxon>
        <taxon>Hymenobacteraceae</taxon>
        <taxon>Adhaeribacter</taxon>
    </lineage>
</organism>
<proteinExistence type="predicted"/>
<name>A0A5M6DUI6_9BACT</name>
<dbReference type="InterPro" id="IPR036237">
    <property type="entry name" value="Xyl_isomerase-like_sf"/>
</dbReference>
<sequence length="310" mass="33827">MSTELSRRKFLAQLGLTALALPVLTGFQAGGSGRISVPGLKLGYSAITWGGNDVQAIKDIAALGFKGVQLRSNVLKEYSTKPQELKALLTQYKLELPMFSSGNANINTGDDEKVIQQHLDNAKFVKALGGQNIQITNSSRPKEGAPTTEDLQKYGKLLNEIGRRSRDMGIVTNYHNHMHQLGETPEEVDVILSSCDPQNVKLELDIAHYHQGGGDPVAAIKKYQSRLNALHLKDVRPKEGAEANSRAYTFVELGQGKVNLPGVFKALADVKFKGWGIVELDSVPDKAKTPVQCAEITRKYLSSLGFKVQS</sequence>
<feature type="domain" description="Xylose isomerase-like TIM barrel" evidence="1">
    <location>
        <begin position="58"/>
        <end position="283"/>
    </location>
</feature>
<dbReference type="InterPro" id="IPR006311">
    <property type="entry name" value="TAT_signal"/>
</dbReference>
<dbReference type="Gene3D" id="3.20.20.150">
    <property type="entry name" value="Divalent-metal-dependent TIM barrel enzymes"/>
    <property type="match status" value="1"/>
</dbReference>
<dbReference type="PANTHER" id="PTHR12110">
    <property type="entry name" value="HYDROXYPYRUVATE ISOMERASE"/>
    <property type="match status" value="1"/>
</dbReference>
<comment type="caution">
    <text evidence="2">The sequence shown here is derived from an EMBL/GenBank/DDBJ whole genome shotgun (WGS) entry which is preliminary data.</text>
</comment>
<reference evidence="2 3" key="1">
    <citation type="submission" date="2019-09" db="EMBL/GenBank/DDBJ databases">
        <title>Genome sequence and assembly of Adhaeribacter sp.</title>
        <authorList>
            <person name="Chhetri G."/>
        </authorList>
    </citation>
    <scope>NUCLEOTIDE SEQUENCE [LARGE SCALE GENOMIC DNA]</scope>
    <source>
        <strain evidence="2 3">DK36</strain>
    </source>
</reference>
<dbReference type="PANTHER" id="PTHR12110:SF41">
    <property type="entry name" value="INOSOSE DEHYDRATASE"/>
    <property type="match status" value="1"/>
</dbReference>
<dbReference type="InterPro" id="IPR050312">
    <property type="entry name" value="IolE/XylAMocC-like"/>
</dbReference>
<dbReference type="AlphaFoldDB" id="A0A5M6DUI6"/>
<dbReference type="SUPFAM" id="SSF51658">
    <property type="entry name" value="Xylose isomerase-like"/>
    <property type="match status" value="1"/>
</dbReference>
<dbReference type="PROSITE" id="PS51318">
    <property type="entry name" value="TAT"/>
    <property type="match status" value="1"/>
</dbReference>